<keyword evidence="2 5" id="KW-0812">Transmembrane</keyword>
<dbReference type="Pfam" id="PF07690">
    <property type="entry name" value="MFS_1"/>
    <property type="match status" value="1"/>
</dbReference>
<evidence type="ECO:0000256" key="1">
    <source>
        <dbReference type="ARBA" id="ARBA00004141"/>
    </source>
</evidence>
<feature type="transmembrane region" description="Helical" evidence="5">
    <location>
        <begin position="160"/>
        <end position="182"/>
    </location>
</feature>
<keyword evidence="3 5" id="KW-1133">Transmembrane helix</keyword>
<organism evidence="6 7">
    <name type="scientific">Blastococcus xanthinilyticus</name>
    <dbReference type="NCBI Taxonomy" id="1564164"/>
    <lineage>
        <taxon>Bacteria</taxon>
        <taxon>Bacillati</taxon>
        <taxon>Actinomycetota</taxon>
        <taxon>Actinomycetes</taxon>
        <taxon>Geodermatophilales</taxon>
        <taxon>Geodermatophilaceae</taxon>
        <taxon>Blastococcus</taxon>
    </lineage>
</organism>
<feature type="transmembrane region" description="Helical" evidence="5">
    <location>
        <begin position="132"/>
        <end position="154"/>
    </location>
</feature>
<sequence length="405" mass="39356">MTRATPAVAARPAYLGFAAFGALWGIWGAALPALRDAAGLTEGQLGMALLCIGAGALPAMLLTGRAVDRFQGRVVALALTLMAVAGVAVATAADDLLSLAVLALALGATSGAADVGINAVAGAAERAAGRPVLTRAHGVFSTAVVAGALGTGAIEGAGLPVAVAFGLAVVAALVAAGPLWRVRLATGDEPDAAAGPGTLQGRSWALPLVVIGLVGALAFAVENAHQSWSAVFLADELSVGSGLTAAAPAIFAGVAAATRFAVGASGRLPAGPLLTAGATAAAAGSLLLASASTPVVALAGLALAAAGTSVLFPTLLREALRGVRAEMRGRATSAVATTAYLGFVLGPVYVGVLAAAAGLRTAVVGIAALAGVTAVIAWPVARWSRRAGTLSAAAGERGMRRVARR</sequence>
<feature type="transmembrane region" description="Helical" evidence="5">
    <location>
        <begin position="203"/>
        <end position="221"/>
    </location>
</feature>
<dbReference type="AlphaFoldDB" id="A0A5S5CYQ8"/>
<evidence type="ECO:0000313" key="6">
    <source>
        <dbReference type="EMBL" id="TYP88883.1"/>
    </source>
</evidence>
<dbReference type="InterPro" id="IPR051788">
    <property type="entry name" value="MFS_Transporter"/>
</dbReference>
<dbReference type="GO" id="GO:0022857">
    <property type="term" value="F:transmembrane transporter activity"/>
    <property type="evidence" value="ECO:0007669"/>
    <property type="project" value="InterPro"/>
</dbReference>
<feature type="transmembrane region" description="Helical" evidence="5">
    <location>
        <begin position="12"/>
        <end position="33"/>
    </location>
</feature>
<gene>
    <name evidence="6" type="ORF">BD833_10338</name>
</gene>
<dbReference type="Proteomes" id="UP000322499">
    <property type="component" value="Unassembled WGS sequence"/>
</dbReference>
<dbReference type="EMBL" id="VNHW01000003">
    <property type="protein sequence ID" value="TYP88883.1"/>
    <property type="molecule type" value="Genomic_DNA"/>
</dbReference>
<reference evidence="6 7" key="1">
    <citation type="submission" date="2019-07" db="EMBL/GenBank/DDBJ databases">
        <title>Genomic Encyclopedia of Archaeal and Bacterial Type Strains, Phase II (KMG-II): from individual species to whole genera.</title>
        <authorList>
            <person name="Goeker M."/>
        </authorList>
    </citation>
    <scope>NUCLEOTIDE SEQUENCE [LARGE SCALE GENOMIC DNA]</scope>
    <source>
        <strain evidence="6 7">DSM 46842</strain>
    </source>
</reference>
<dbReference type="RefSeq" id="WP_166532115.1">
    <property type="nucleotide sequence ID" value="NZ_VNHW01000003.1"/>
</dbReference>
<feature type="transmembrane region" description="Helical" evidence="5">
    <location>
        <begin position="99"/>
        <end position="120"/>
    </location>
</feature>
<proteinExistence type="predicted"/>
<dbReference type="GO" id="GO:0016020">
    <property type="term" value="C:membrane"/>
    <property type="evidence" value="ECO:0007669"/>
    <property type="project" value="UniProtKB-SubCell"/>
</dbReference>
<comment type="caution">
    <text evidence="6">The sequence shown here is derived from an EMBL/GenBank/DDBJ whole genome shotgun (WGS) entry which is preliminary data.</text>
</comment>
<feature type="transmembrane region" description="Helical" evidence="5">
    <location>
        <begin position="241"/>
        <end position="262"/>
    </location>
</feature>
<feature type="transmembrane region" description="Helical" evidence="5">
    <location>
        <begin position="74"/>
        <end position="93"/>
    </location>
</feature>
<feature type="transmembrane region" description="Helical" evidence="5">
    <location>
        <begin position="269"/>
        <end position="289"/>
    </location>
</feature>
<name>A0A5S5CYQ8_9ACTN</name>
<evidence type="ECO:0000256" key="3">
    <source>
        <dbReference type="ARBA" id="ARBA00022989"/>
    </source>
</evidence>
<feature type="transmembrane region" description="Helical" evidence="5">
    <location>
        <begin position="45"/>
        <end position="62"/>
    </location>
</feature>
<evidence type="ECO:0000256" key="4">
    <source>
        <dbReference type="ARBA" id="ARBA00023136"/>
    </source>
</evidence>
<feature type="transmembrane region" description="Helical" evidence="5">
    <location>
        <begin position="362"/>
        <end position="381"/>
    </location>
</feature>
<evidence type="ECO:0000256" key="2">
    <source>
        <dbReference type="ARBA" id="ARBA00022692"/>
    </source>
</evidence>
<comment type="subcellular location">
    <subcellularLocation>
        <location evidence="1">Membrane</location>
        <topology evidence="1">Multi-pass membrane protein</topology>
    </subcellularLocation>
</comment>
<keyword evidence="7" id="KW-1185">Reference proteome</keyword>
<feature type="transmembrane region" description="Helical" evidence="5">
    <location>
        <begin position="295"/>
        <end position="316"/>
    </location>
</feature>
<protein>
    <submittedName>
        <fullName evidence="6">Sugar phosphate permease</fullName>
    </submittedName>
</protein>
<accession>A0A5S5CYQ8</accession>
<dbReference type="InterPro" id="IPR011701">
    <property type="entry name" value="MFS"/>
</dbReference>
<keyword evidence="4 5" id="KW-0472">Membrane</keyword>
<dbReference type="InterPro" id="IPR036259">
    <property type="entry name" value="MFS_trans_sf"/>
</dbReference>
<dbReference type="SUPFAM" id="SSF103473">
    <property type="entry name" value="MFS general substrate transporter"/>
    <property type="match status" value="1"/>
</dbReference>
<dbReference type="PANTHER" id="PTHR23514:SF13">
    <property type="entry name" value="INNER MEMBRANE PROTEIN YBJJ"/>
    <property type="match status" value="1"/>
</dbReference>
<feature type="transmembrane region" description="Helical" evidence="5">
    <location>
        <begin position="337"/>
        <end position="356"/>
    </location>
</feature>
<evidence type="ECO:0000256" key="5">
    <source>
        <dbReference type="SAM" id="Phobius"/>
    </source>
</evidence>
<dbReference type="PANTHER" id="PTHR23514">
    <property type="entry name" value="BYPASS OF STOP CODON PROTEIN 6"/>
    <property type="match status" value="1"/>
</dbReference>
<evidence type="ECO:0000313" key="7">
    <source>
        <dbReference type="Proteomes" id="UP000322499"/>
    </source>
</evidence>
<dbReference type="Gene3D" id="1.20.1250.20">
    <property type="entry name" value="MFS general substrate transporter like domains"/>
    <property type="match status" value="2"/>
</dbReference>